<dbReference type="PANTHER" id="PTHR36435:SF1">
    <property type="entry name" value="CAAX AMINO TERMINAL PROTEASE FAMILY PROTEIN"/>
    <property type="match status" value="1"/>
</dbReference>
<dbReference type="PANTHER" id="PTHR36435">
    <property type="entry name" value="SLR1288 PROTEIN"/>
    <property type="match status" value="1"/>
</dbReference>
<reference evidence="4 5" key="1">
    <citation type="submission" date="2017-05" db="EMBL/GenBank/DDBJ databases">
        <title>The Genome Sequence of Enterococcus sp. 8G7_MSG3316.</title>
        <authorList>
            <consortium name="The Broad Institute Genomics Platform"/>
            <consortium name="The Broad Institute Genomic Center for Infectious Diseases"/>
            <person name="Earl A."/>
            <person name="Manson A."/>
            <person name="Schwartman J."/>
            <person name="Gilmore M."/>
            <person name="Abouelleil A."/>
            <person name="Cao P."/>
            <person name="Chapman S."/>
            <person name="Cusick C."/>
            <person name="Shea T."/>
            <person name="Young S."/>
            <person name="Neafsey D."/>
            <person name="Nusbaum C."/>
            <person name="Birren B."/>
        </authorList>
    </citation>
    <scope>NUCLEOTIDE SEQUENCE [LARGE SCALE GENOMIC DNA]</scope>
    <source>
        <strain evidence="4 5">8G7_MSG3316</strain>
    </source>
</reference>
<feature type="domain" description="CAAX prenyl protease 2/Lysostaphin resistance protein A-like" evidence="3">
    <location>
        <begin position="124"/>
        <end position="213"/>
    </location>
</feature>
<sequence>MKIVKKVCIVIGLFILSQVSMTMFGLVKTHYFDMGEAYLPSLIAYGLIAMVLMNIGLLMWLAKKLGLASFRFDWSTKKNWLWIIGAFVLGRVIAIVGTLFLQANTGQQSTANDTLLNNVFAGENPLLIFLLIAVAAPVMEEIVFRGGIIGFLFEKYQMIGIAVSVILFGLAHTATSWIEFAIYALIGLLMALVYKKTKRLEAAVAVHFLNNVLGAIALMFL</sequence>
<dbReference type="GO" id="GO:0080120">
    <property type="term" value="P:CAAX-box protein maturation"/>
    <property type="evidence" value="ECO:0007669"/>
    <property type="project" value="UniProtKB-ARBA"/>
</dbReference>
<dbReference type="Pfam" id="PF02517">
    <property type="entry name" value="Rce1-like"/>
    <property type="match status" value="1"/>
</dbReference>
<feature type="transmembrane region" description="Helical" evidence="2">
    <location>
        <begin position="202"/>
        <end position="220"/>
    </location>
</feature>
<dbReference type="Proteomes" id="UP000195043">
    <property type="component" value="Unassembled WGS sequence"/>
</dbReference>
<dbReference type="OrthoDB" id="8607342at2"/>
<dbReference type="STRING" id="1834191.A5886_002591"/>
<dbReference type="RefSeq" id="WP_086275512.1">
    <property type="nucleotide sequence ID" value="NZ_NGKU01000001.1"/>
</dbReference>
<feature type="transmembrane region" description="Helical" evidence="2">
    <location>
        <begin position="156"/>
        <end position="174"/>
    </location>
</feature>
<keyword evidence="2" id="KW-0472">Membrane</keyword>
<name>A0A242A9U2_9ENTE</name>
<dbReference type="EMBL" id="NGKU01000001">
    <property type="protein sequence ID" value="OTN77491.1"/>
    <property type="molecule type" value="Genomic_DNA"/>
</dbReference>
<organism evidence="4 5">
    <name type="scientific">Candidatus Enterococcus testudinis</name>
    <dbReference type="NCBI Taxonomy" id="1834191"/>
    <lineage>
        <taxon>Bacteria</taxon>
        <taxon>Bacillati</taxon>
        <taxon>Bacillota</taxon>
        <taxon>Bacilli</taxon>
        <taxon>Lactobacillales</taxon>
        <taxon>Enterococcaceae</taxon>
        <taxon>Enterococcus</taxon>
    </lineage>
</organism>
<evidence type="ECO:0000256" key="2">
    <source>
        <dbReference type="SAM" id="Phobius"/>
    </source>
</evidence>
<evidence type="ECO:0000259" key="3">
    <source>
        <dbReference type="Pfam" id="PF02517"/>
    </source>
</evidence>
<evidence type="ECO:0000256" key="1">
    <source>
        <dbReference type="ARBA" id="ARBA00009067"/>
    </source>
</evidence>
<feature type="transmembrane region" description="Helical" evidence="2">
    <location>
        <begin position="80"/>
        <end position="101"/>
    </location>
</feature>
<feature type="transmembrane region" description="Helical" evidence="2">
    <location>
        <begin position="126"/>
        <end position="144"/>
    </location>
</feature>
<dbReference type="GO" id="GO:0004175">
    <property type="term" value="F:endopeptidase activity"/>
    <property type="evidence" value="ECO:0007669"/>
    <property type="project" value="UniProtKB-ARBA"/>
</dbReference>
<feature type="transmembrane region" description="Helical" evidence="2">
    <location>
        <begin position="180"/>
        <end position="195"/>
    </location>
</feature>
<comment type="similarity">
    <text evidence="1">Belongs to the UPF0177 family.</text>
</comment>
<dbReference type="AlphaFoldDB" id="A0A242A9U2"/>
<keyword evidence="5" id="KW-1185">Reference proteome</keyword>
<proteinExistence type="inferred from homology"/>
<dbReference type="InterPro" id="IPR052710">
    <property type="entry name" value="CAAX_protease"/>
</dbReference>
<keyword evidence="2" id="KW-0812">Transmembrane</keyword>
<evidence type="ECO:0000313" key="4">
    <source>
        <dbReference type="EMBL" id="OTN77491.1"/>
    </source>
</evidence>
<comment type="caution">
    <text evidence="4">The sequence shown here is derived from an EMBL/GenBank/DDBJ whole genome shotgun (WGS) entry which is preliminary data.</text>
</comment>
<keyword evidence="2" id="KW-1133">Transmembrane helix</keyword>
<protein>
    <recommendedName>
        <fullName evidence="3">CAAX prenyl protease 2/Lysostaphin resistance protein A-like domain-containing protein</fullName>
    </recommendedName>
</protein>
<dbReference type="InterPro" id="IPR003675">
    <property type="entry name" value="Rce1/LyrA-like_dom"/>
</dbReference>
<feature type="transmembrane region" description="Helical" evidence="2">
    <location>
        <begin position="7"/>
        <end position="26"/>
    </location>
</feature>
<feature type="transmembrane region" description="Helical" evidence="2">
    <location>
        <begin position="38"/>
        <end position="60"/>
    </location>
</feature>
<evidence type="ECO:0000313" key="5">
    <source>
        <dbReference type="Proteomes" id="UP000195043"/>
    </source>
</evidence>
<gene>
    <name evidence="4" type="ORF">A5886_002591</name>
</gene>
<accession>A0A242A9U2</accession>